<evidence type="ECO:0000256" key="3">
    <source>
        <dbReference type="ARBA" id="ARBA00022741"/>
    </source>
</evidence>
<organism evidence="8 9">
    <name type="scientific">Paenibacillus vulneris</name>
    <dbReference type="NCBI Taxonomy" id="1133364"/>
    <lineage>
        <taxon>Bacteria</taxon>
        <taxon>Bacillati</taxon>
        <taxon>Bacillota</taxon>
        <taxon>Bacilli</taxon>
        <taxon>Bacillales</taxon>
        <taxon>Paenibacillaceae</taxon>
        <taxon>Paenibacillus</taxon>
    </lineage>
</organism>
<dbReference type="InterPro" id="IPR003607">
    <property type="entry name" value="HD/PDEase_dom"/>
</dbReference>
<proteinExistence type="predicted"/>
<evidence type="ECO:0000313" key="8">
    <source>
        <dbReference type="EMBL" id="MFD1224020.1"/>
    </source>
</evidence>
<dbReference type="CDD" id="cd00077">
    <property type="entry name" value="HDc"/>
    <property type="match status" value="1"/>
</dbReference>
<dbReference type="Pfam" id="PF01966">
    <property type="entry name" value="HD"/>
    <property type="match status" value="1"/>
</dbReference>
<dbReference type="GO" id="GO:0008803">
    <property type="term" value="F:bis(5'-nucleosyl)-tetraphosphatase (symmetrical) activity"/>
    <property type="evidence" value="ECO:0007669"/>
    <property type="project" value="UniProtKB-EC"/>
</dbReference>
<feature type="domain" description="HD" evidence="7">
    <location>
        <begin position="36"/>
        <end position="151"/>
    </location>
</feature>
<dbReference type="RefSeq" id="WP_345589344.1">
    <property type="nucleotide sequence ID" value="NZ_BAABJG010000017.1"/>
</dbReference>
<evidence type="ECO:0000313" key="9">
    <source>
        <dbReference type="Proteomes" id="UP001597180"/>
    </source>
</evidence>
<evidence type="ECO:0000256" key="4">
    <source>
        <dbReference type="ARBA" id="ARBA00022801"/>
    </source>
</evidence>
<dbReference type="SUPFAM" id="SSF109604">
    <property type="entry name" value="HD-domain/PDEase-like"/>
    <property type="match status" value="1"/>
</dbReference>
<dbReference type="NCBIfam" id="TIGR00488">
    <property type="entry name" value="bis(5'-nucleosyl)-tetraphosphatase (symmetrical) YqeK"/>
    <property type="match status" value="1"/>
</dbReference>
<gene>
    <name evidence="8" type="primary">yqeK</name>
    <name evidence="8" type="ORF">ACFQ4B_28255</name>
</gene>
<dbReference type="EC" id="3.6.1.41" evidence="1"/>
<protein>
    <recommendedName>
        <fullName evidence="1">bis(5'-nucleosyl)-tetraphosphatase (symmetrical)</fullName>
        <ecNumber evidence="1">3.6.1.41</ecNumber>
    </recommendedName>
</protein>
<evidence type="ECO:0000256" key="1">
    <source>
        <dbReference type="ARBA" id="ARBA00012506"/>
    </source>
</evidence>
<dbReference type="Proteomes" id="UP001597180">
    <property type="component" value="Unassembled WGS sequence"/>
</dbReference>
<dbReference type="InterPro" id="IPR051094">
    <property type="entry name" value="Diverse_Catalytic_Enzymes"/>
</dbReference>
<sequence>MSVHPLLGAIQQSMTFSGRLEADVSRLLHMHHCPKTAEHSVRVGREAERLAAAFGALPEAARKAGLLHDISAIFPNSERIRTAEALGIDILPEEAAFPMIIHQKISRVIAQDLFQIHDVTILDAIECHTTLKANPTQMDLIVFVADKIEWDQPGTPPYLDKLLSALDTSLEHGAFVYIEHLWNQRDRLKVIHPWLLDAYKDLEPICMKNP</sequence>
<evidence type="ECO:0000256" key="5">
    <source>
        <dbReference type="ARBA" id="ARBA00023004"/>
    </source>
</evidence>
<dbReference type="InterPro" id="IPR006674">
    <property type="entry name" value="HD_domain"/>
</dbReference>
<dbReference type="PANTHER" id="PTHR35795">
    <property type="entry name" value="SLR1885 PROTEIN"/>
    <property type="match status" value="1"/>
</dbReference>
<accession>A0ABW3UWP0</accession>
<evidence type="ECO:0000256" key="6">
    <source>
        <dbReference type="ARBA" id="ARBA00049417"/>
    </source>
</evidence>
<dbReference type="PANTHER" id="PTHR35795:SF1">
    <property type="entry name" value="BIS(5'-NUCLEOSYL)-TETRAPHOSPHATASE, SYMMETRICAL"/>
    <property type="match status" value="1"/>
</dbReference>
<dbReference type="Gene3D" id="1.10.3210.10">
    <property type="entry name" value="Hypothetical protein af1432"/>
    <property type="match status" value="1"/>
</dbReference>
<keyword evidence="4 8" id="KW-0378">Hydrolase</keyword>
<dbReference type="SMART" id="SM00471">
    <property type="entry name" value="HDc"/>
    <property type="match status" value="1"/>
</dbReference>
<evidence type="ECO:0000259" key="7">
    <source>
        <dbReference type="PROSITE" id="PS51831"/>
    </source>
</evidence>
<keyword evidence="3" id="KW-0547">Nucleotide-binding</keyword>
<keyword evidence="5" id="KW-0408">Iron</keyword>
<evidence type="ECO:0000256" key="2">
    <source>
        <dbReference type="ARBA" id="ARBA00022723"/>
    </source>
</evidence>
<dbReference type="EMBL" id="JBHTLU010000041">
    <property type="protein sequence ID" value="MFD1224020.1"/>
    <property type="molecule type" value="Genomic_DNA"/>
</dbReference>
<comment type="caution">
    <text evidence="8">The sequence shown here is derived from an EMBL/GenBank/DDBJ whole genome shotgun (WGS) entry which is preliminary data.</text>
</comment>
<name>A0ABW3UWP0_9BACL</name>
<reference evidence="9" key="1">
    <citation type="journal article" date="2019" name="Int. J. Syst. Evol. Microbiol.">
        <title>The Global Catalogue of Microorganisms (GCM) 10K type strain sequencing project: providing services to taxonomists for standard genome sequencing and annotation.</title>
        <authorList>
            <consortium name="The Broad Institute Genomics Platform"/>
            <consortium name="The Broad Institute Genome Sequencing Center for Infectious Disease"/>
            <person name="Wu L."/>
            <person name="Ma J."/>
        </authorList>
    </citation>
    <scope>NUCLEOTIDE SEQUENCE [LARGE SCALE GENOMIC DNA]</scope>
    <source>
        <strain evidence="9">CCUG 53270</strain>
    </source>
</reference>
<keyword evidence="9" id="KW-1185">Reference proteome</keyword>
<comment type="catalytic activity">
    <reaction evidence="6">
        <text>P(1),P(4)-bis(5'-adenosyl) tetraphosphate + H2O = 2 ADP + 2 H(+)</text>
        <dbReference type="Rhea" id="RHEA:24252"/>
        <dbReference type="ChEBI" id="CHEBI:15377"/>
        <dbReference type="ChEBI" id="CHEBI:15378"/>
        <dbReference type="ChEBI" id="CHEBI:58141"/>
        <dbReference type="ChEBI" id="CHEBI:456216"/>
        <dbReference type="EC" id="3.6.1.41"/>
    </reaction>
</comment>
<keyword evidence="2" id="KW-0479">Metal-binding</keyword>
<dbReference type="PROSITE" id="PS51831">
    <property type="entry name" value="HD"/>
    <property type="match status" value="1"/>
</dbReference>
<dbReference type="InterPro" id="IPR005249">
    <property type="entry name" value="YqeK"/>
</dbReference>